<protein>
    <recommendedName>
        <fullName evidence="9">Flippase-like domain-containing protein</fullName>
    </recommendedName>
</protein>
<feature type="transmembrane region" description="Helical" evidence="6">
    <location>
        <begin position="278"/>
        <end position="306"/>
    </location>
</feature>
<evidence type="ECO:0000313" key="7">
    <source>
        <dbReference type="EMBL" id="HCE16568.1"/>
    </source>
</evidence>
<keyword evidence="5 6" id="KW-0472">Membrane</keyword>
<evidence type="ECO:0000256" key="2">
    <source>
        <dbReference type="ARBA" id="ARBA00022475"/>
    </source>
</evidence>
<dbReference type="PANTHER" id="PTHR39087:SF2">
    <property type="entry name" value="UPF0104 MEMBRANE PROTEIN MJ1595"/>
    <property type="match status" value="1"/>
</dbReference>
<keyword evidence="2" id="KW-1003">Cell membrane</keyword>
<evidence type="ECO:0000256" key="3">
    <source>
        <dbReference type="ARBA" id="ARBA00022692"/>
    </source>
</evidence>
<feature type="transmembrane region" description="Helical" evidence="6">
    <location>
        <begin position="124"/>
        <end position="148"/>
    </location>
</feature>
<dbReference type="GO" id="GO:0005886">
    <property type="term" value="C:plasma membrane"/>
    <property type="evidence" value="ECO:0007669"/>
    <property type="project" value="UniProtKB-SubCell"/>
</dbReference>
<feature type="transmembrane region" description="Helical" evidence="6">
    <location>
        <begin position="84"/>
        <end position="112"/>
    </location>
</feature>
<evidence type="ECO:0000256" key="1">
    <source>
        <dbReference type="ARBA" id="ARBA00004651"/>
    </source>
</evidence>
<dbReference type="EMBL" id="DPBP01000007">
    <property type="protein sequence ID" value="HCE16568.1"/>
    <property type="molecule type" value="Genomic_DNA"/>
</dbReference>
<dbReference type="STRING" id="229919.GCA_001050195_02033"/>
<comment type="subcellular location">
    <subcellularLocation>
        <location evidence="1">Cell membrane</location>
        <topology evidence="1">Multi-pass membrane protein</topology>
    </subcellularLocation>
</comment>
<keyword evidence="3 6" id="KW-0812">Transmembrane</keyword>
<sequence length="350" mass="38203">MLPAHFLFYNHLVRKFIIALILLLGVLFLITRFTEMQDVVAIFQRGNFYLVSLALVFQLLWLFNLGLTYQSIFSLLHEKVGAMYMARVATASMFIGVVAPSGGLSGGAYLLANARSQGRSIGRAAVAGVLFVLLEYTATLLTLIFGLAELARRNKLHWSEITASLILLLGALGLALLLYLGMKSASLLARLLAWGARMINRLFHPFLHHNYLSEARAHSFAFEAAEGIAALRSNPRQVLRPVFHAILNKGILIGILALVFMAFKIEVPFTTVLAGFSIAYLFLIVSPTPAGIGVVEGVMTVALGSLQVPLEASAVVTMAYRGLTFWVPVLLGLFAFRSLHLETSAPLEGK</sequence>
<dbReference type="Proteomes" id="UP000264141">
    <property type="component" value="Unassembled WGS sequence"/>
</dbReference>
<dbReference type="Pfam" id="PF03706">
    <property type="entry name" value="LPG_synthase_TM"/>
    <property type="match status" value="1"/>
</dbReference>
<evidence type="ECO:0000256" key="5">
    <source>
        <dbReference type="ARBA" id="ARBA00023136"/>
    </source>
</evidence>
<feature type="transmembrane region" description="Helical" evidence="6">
    <location>
        <begin position="12"/>
        <end position="34"/>
    </location>
</feature>
<dbReference type="NCBIfam" id="TIGR00374">
    <property type="entry name" value="flippase-like domain"/>
    <property type="match status" value="1"/>
</dbReference>
<feature type="transmembrane region" description="Helical" evidence="6">
    <location>
        <begin position="160"/>
        <end position="180"/>
    </location>
</feature>
<keyword evidence="4 6" id="KW-1133">Transmembrane helix</keyword>
<feature type="transmembrane region" description="Helical" evidence="6">
    <location>
        <begin position="242"/>
        <end position="263"/>
    </location>
</feature>
<name>A0A3D1JFM8_9CHLR</name>
<gene>
    <name evidence="7" type="ORF">DEQ80_01785</name>
</gene>
<evidence type="ECO:0000313" key="8">
    <source>
        <dbReference type="Proteomes" id="UP000264141"/>
    </source>
</evidence>
<accession>A0A3D1JFM8</accession>
<reference evidence="7 8" key="1">
    <citation type="journal article" date="2018" name="Nat. Biotechnol.">
        <title>A standardized bacterial taxonomy based on genome phylogeny substantially revises the tree of life.</title>
        <authorList>
            <person name="Parks D.H."/>
            <person name="Chuvochina M."/>
            <person name="Waite D.W."/>
            <person name="Rinke C."/>
            <person name="Skarshewski A."/>
            <person name="Chaumeil P.A."/>
            <person name="Hugenholtz P."/>
        </authorList>
    </citation>
    <scope>NUCLEOTIDE SEQUENCE [LARGE SCALE GENOMIC DNA]</scope>
    <source>
        <strain evidence="7">UBA8781</strain>
    </source>
</reference>
<dbReference type="PANTHER" id="PTHR39087">
    <property type="entry name" value="UPF0104 MEMBRANE PROTEIN MJ1595"/>
    <property type="match status" value="1"/>
</dbReference>
<proteinExistence type="predicted"/>
<dbReference type="AlphaFoldDB" id="A0A3D1JFM8"/>
<feature type="transmembrane region" description="Helical" evidence="6">
    <location>
        <begin position="318"/>
        <end position="336"/>
    </location>
</feature>
<organism evidence="7 8">
    <name type="scientific">Anaerolinea thermolimosa</name>
    <dbReference type="NCBI Taxonomy" id="229919"/>
    <lineage>
        <taxon>Bacteria</taxon>
        <taxon>Bacillati</taxon>
        <taxon>Chloroflexota</taxon>
        <taxon>Anaerolineae</taxon>
        <taxon>Anaerolineales</taxon>
        <taxon>Anaerolineaceae</taxon>
        <taxon>Anaerolinea</taxon>
    </lineage>
</organism>
<evidence type="ECO:0000256" key="4">
    <source>
        <dbReference type="ARBA" id="ARBA00022989"/>
    </source>
</evidence>
<feature type="transmembrane region" description="Helical" evidence="6">
    <location>
        <begin position="46"/>
        <end position="64"/>
    </location>
</feature>
<comment type="caution">
    <text evidence="7">The sequence shown here is derived from an EMBL/GenBank/DDBJ whole genome shotgun (WGS) entry which is preliminary data.</text>
</comment>
<evidence type="ECO:0008006" key="9">
    <source>
        <dbReference type="Google" id="ProtNLM"/>
    </source>
</evidence>
<dbReference type="InterPro" id="IPR022791">
    <property type="entry name" value="L-PG_synthase/AglD"/>
</dbReference>
<evidence type="ECO:0000256" key="6">
    <source>
        <dbReference type="SAM" id="Phobius"/>
    </source>
</evidence>